<feature type="domain" description="Anti sigma-E protein RseA N-terminal" evidence="9">
    <location>
        <begin position="7"/>
        <end position="78"/>
    </location>
</feature>
<gene>
    <name evidence="11" type="ORF">GCM10009092_33530</name>
</gene>
<comment type="function">
    <text evidence="7">An anti-sigma factor for extracytoplasmic function (ECF) sigma factor sigma-E (RpoE). ECF sigma factors are held in an inactive form by an anti-sigma factor until released by regulated intramembrane proteolysis (RIP). RIP occurs when an extracytoplasmic signal triggers a concerted proteolytic cascade to transmit information and elicit cellular responses. The membrane-spanning regulatory substrate protein is first cut periplasmically (site-1 protease, S1P, DegS), then within the membrane itself (site-2 protease, S2P, RseP), while cytoplasmic proteases finish degrading the anti-sigma factor, liberating sigma-E.</text>
</comment>
<dbReference type="InterPro" id="IPR005572">
    <property type="entry name" value="Anti-sigma_E_RseA_N"/>
</dbReference>
<evidence type="ECO:0000256" key="5">
    <source>
        <dbReference type="ARBA" id="ARBA00022989"/>
    </source>
</evidence>
<sequence>MKQQKLENLSALVDGEQSLQGFELDMQAEQELVEKWRNYHLIRDGLRKELPPQLDFDISSKVAAALDNEPTILAPKKKRIQDLPVIGHVIPLVRQGGQFAIAASVAVAMILGVQQLNQTQPDQPFNSAPALAVPGMQQGGLSPVSLEQTRPLPQTDALEQKRRINAYLSDHERQMRLKANQFDKVDEQNTQPEAQQN</sequence>
<dbReference type="CDD" id="cd16328">
    <property type="entry name" value="RseA_N"/>
    <property type="match status" value="1"/>
</dbReference>
<evidence type="ECO:0000259" key="10">
    <source>
        <dbReference type="Pfam" id="PF03873"/>
    </source>
</evidence>
<evidence type="ECO:0000256" key="2">
    <source>
        <dbReference type="ARBA" id="ARBA00005837"/>
    </source>
</evidence>
<keyword evidence="5" id="KW-1133">Transmembrane helix</keyword>
<feature type="domain" description="Anti sigma-E protein RseA C-terminal" evidence="10">
    <location>
        <begin position="128"/>
        <end position="177"/>
    </location>
</feature>
<dbReference type="PANTHER" id="PTHR38104:SF1">
    <property type="entry name" value="ANTI-SIGMA-E FACTOR RSEA"/>
    <property type="match status" value="1"/>
</dbReference>
<evidence type="ECO:0000313" key="11">
    <source>
        <dbReference type="EMBL" id="GAA0366475.1"/>
    </source>
</evidence>
<keyword evidence="3 7" id="KW-1003">Cell membrane</keyword>
<evidence type="ECO:0000313" key="12">
    <source>
        <dbReference type="Proteomes" id="UP001501757"/>
    </source>
</evidence>
<dbReference type="InterPro" id="IPR026279">
    <property type="entry name" value="RseA"/>
</dbReference>
<name>A0ABN0XKL8_9ALTE</name>
<keyword evidence="12" id="KW-1185">Reference proteome</keyword>
<feature type="compositionally biased region" description="Basic and acidic residues" evidence="8">
    <location>
        <begin position="175"/>
        <end position="187"/>
    </location>
</feature>
<evidence type="ECO:0000256" key="3">
    <source>
        <dbReference type="ARBA" id="ARBA00022475"/>
    </source>
</evidence>
<evidence type="ECO:0000256" key="1">
    <source>
        <dbReference type="ARBA" id="ARBA00004162"/>
    </source>
</evidence>
<dbReference type="Pfam" id="PF03872">
    <property type="entry name" value="RseA_N"/>
    <property type="match status" value="1"/>
</dbReference>
<evidence type="ECO:0000256" key="7">
    <source>
        <dbReference type="PIRNR" id="PIRNR016938"/>
    </source>
</evidence>
<accession>A0ABN0XKL8</accession>
<evidence type="ECO:0000256" key="4">
    <source>
        <dbReference type="ARBA" id="ARBA00022692"/>
    </source>
</evidence>
<comment type="subcellular location">
    <subcellularLocation>
        <location evidence="7">Cell inner membrane</location>
    </subcellularLocation>
    <subcellularLocation>
        <location evidence="1">Cell membrane</location>
        <topology evidence="1">Single-pass membrane protein</topology>
    </subcellularLocation>
</comment>
<keyword evidence="7" id="KW-0997">Cell inner membrane</keyword>
<organism evidence="11 12">
    <name type="scientific">Bowmanella denitrificans</name>
    <dbReference type="NCBI Taxonomy" id="366582"/>
    <lineage>
        <taxon>Bacteria</taxon>
        <taxon>Pseudomonadati</taxon>
        <taxon>Pseudomonadota</taxon>
        <taxon>Gammaproteobacteria</taxon>
        <taxon>Alteromonadales</taxon>
        <taxon>Alteromonadaceae</taxon>
        <taxon>Bowmanella</taxon>
    </lineage>
</organism>
<comment type="subunit">
    <text evidence="7">Interacts 1:1 with ECF RNA polymerase sigma-E (RpoE); this inhibits the interaction of sigma-E with the RNA polymerase catalytic core and leads to a decreased expression of sigma-E-regulated genes. Interacts with RseB.</text>
</comment>
<dbReference type="InterPro" id="IPR005573">
    <property type="entry name" value="Anti-sigma_E_RseA_C"/>
</dbReference>
<dbReference type="EMBL" id="BAAAEI010000021">
    <property type="protein sequence ID" value="GAA0366475.1"/>
    <property type="molecule type" value="Genomic_DNA"/>
</dbReference>
<dbReference type="Gene3D" id="1.10.10.880">
    <property type="entry name" value="Anti sigma-E protein RseA, N-terminal domain"/>
    <property type="match status" value="1"/>
</dbReference>
<proteinExistence type="inferred from homology"/>
<feature type="region of interest" description="Disordered" evidence="8">
    <location>
        <begin position="175"/>
        <end position="197"/>
    </location>
</feature>
<feature type="compositionally biased region" description="Polar residues" evidence="8">
    <location>
        <begin position="188"/>
        <end position="197"/>
    </location>
</feature>
<dbReference type="PANTHER" id="PTHR38104">
    <property type="match status" value="1"/>
</dbReference>
<dbReference type="Proteomes" id="UP001501757">
    <property type="component" value="Unassembled WGS sequence"/>
</dbReference>
<dbReference type="RefSeq" id="WP_343846449.1">
    <property type="nucleotide sequence ID" value="NZ_BAAAEI010000021.1"/>
</dbReference>
<evidence type="ECO:0000256" key="6">
    <source>
        <dbReference type="ARBA" id="ARBA00023136"/>
    </source>
</evidence>
<evidence type="ECO:0000256" key="8">
    <source>
        <dbReference type="SAM" id="MobiDB-lite"/>
    </source>
</evidence>
<comment type="similarity">
    <text evidence="2 7">Belongs to the RseA family.</text>
</comment>
<dbReference type="InterPro" id="IPR036147">
    <property type="entry name" value="Anti-sigma_E_RseA_N_sf"/>
</dbReference>
<keyword evidence="4" id="KW-0812">Transmembrane</keyword>
<protein>
    <recommendedName>
        <fullName evidence="7">Anti-sigma-E factor RseA</fullName>
    </recommendedName>
    <alternativeName>
        <fullName evidence="7">Regulator of SigE</fullName>
    </alternativeName>
    <alternativeName>
        <fullName evidence="7">Sigma-E anti-sigma factor RseA</fullName>
    </alternativeName>
    <alternativeName>
        <fullName evidence="7">Sigma-E factor negative regulatory protein</fullName>
    </alternativeName>
</protein>
<evidence type="ECO:0000259" key="9">
    <source>
        <dbReference type="Pfam" id="PF03872"/>
    </source>
</evidence>
<dbReference type="PIRSF" id="PIRSF016938">
    <property type="entry name" value="RseA"/>
    <property type="match status" value="1"/>
</dbReference>
<dbReference type="InterPro" id="IPR052383">
    <property type="entry name" value="Anti-sigma-E_RseA-like"/>
</dbReference>
<keyword evidence="6 7" id="KW-0472">Membrane</keyword>
<dbReference type="SUPFAM" id="SSF89069">
    <property type="entry name" value="N-terminal, cytoplasmic domain of anti-sigmaE factor RseA"/>
    <property type="match status" value="1"/>
</dbReference>
<reference evidence="11 12" key="1">
    <citation type="journal article" date="2019" name="Int. J. Syst. Evol. Microbiol.">
        <title>The Global Catalogue of Microorganisms (GCM) 10K type strain sequencing project: providing services to taxonomists for standard genome sequencing and annotation.</title>
        <authorList>
            <consortium name="The Broad Institute Genomics Platform"/>
            <consortium name="The Broad Institute Genome Sequencing Center for Infectious Disease"/>
            <person name="Wu L."/>
            <person name="Ma J."/>
        </authorList>
    </citation>
    <scope>NUCLEOTIDE SEQUENCE [LARGE SCALE GENOMIC DNA]</scope>
    <source>
        <strain evidence="11 12">JCM 13378</strain>
    </source>
</reference>
<dbReference type="Pfam" id="PF03873">
    <property type="entry name" value="RseA_C"/>
    <property type="match status" value="1"/>
</dbReference>
<comment type="caution">
    <text evidence="11">The sequence shown here is derived from an EMBL/GenBank/DDBJ whole genome shotgun (WGS) entry which is preliminary data.</text>
</comment>